<reference evidence="3" key="1">
    <citation type="submission" date="2016-10" db="EMBL/GenBank/DDBJ databases">
        <authorList>
            <person name="Varghese N."/>
            <person name="Submissions S."/>
        </authorList>
    </citation>
    <scope>NUCLEOTIDE SEQUENCE [LARGE SCALE GENOMIC DNA]</scope>
    <source>
        <strain evidence="3">P18</strain>
    </source>
</reference>
<dbReference type="InterPro" id="IPR016181">
    <property type="entry name" value="Acyl_CoA_acyltransferase"/>
</dbReference>
<evidence type="ECO:0000259" key="1">
    <source>
        <dbReference type="PROSITE" id="PS51186"/>
    </source>
</evidence>
<dbReference type="Pfam" id="PF00583">
    <property type="entry name" value="Acetyltransf_1"/>
    <property type="match status" value="1"/>
</dbReference>
<evidence type="ECO:0000313" key="2">
    <source>
        <dbReference type="EMBL" id="SFP53063.1"/>
    </source>
</evidence>
<dbReference type="Gene3D" id="3.40.630.30">
    <property type="match status" value="1"/>
</dbReference>
<organism evidence="2 3">
    <name type="scientific">Butyrivibrio proteoclasticus</name>
    <dbReference type="NCBI Taxonomy" id="43305"/>
    <lineage>
        <taxon>Bacteria</taxon>
        <taxon>Bacillati</taxon>
        <taxon>Bacillota</taxon>
        <taxon>Clostridia</taxon>
        <taxon>Lachnospirales</taxon>
        <taxon>Lachnospiraceae</taxon>
        <taxon>Butyrivibrio</taxon>
    </lineage>
</organism>
<dbReference type="AlphaFoldDB" id="A0A1I5R3I9"/>
<proteinExistence type="predicted"/>
<evidence type="ECO:0000313" key="3">
    <source>
        <dbReference type="Proteomes" id="UP000182624"/>
    </source>
</evidence>
<dbReference type="CDD" id="cd04301">
    <property type="entry name" value="NAT_SF"/>
    <property type="match status" value="1"/>
</dbReference>
<name>A0A1I5R3I9_9FIRM</name>
<feature type="domain" description="N-acetyltransferase" evidence="1">
    <location>
        <begin position="12"/>
        <end position="152"/>
    </location>
</feature>
<dbReference type="Proteomes" id="UP000182624">
    <property type="component" value="Unassembled WGS sequence"/>
</dbReference>
<dbReference type="EMBL" id="FOXO01000003">
    <property type="protein sequence ID" value="SFP53063.1"/>
    <property type="molecule type" value="Genomic_DNA"/>
</dbReference>
<dbReference type="InterPro" id="IPR000182">
    <property type="entry name" value="GNAT_dom"/>
</dbReference>
<gene>
    <name evidence="2" type="ORF">SAMN04487928_103103</name>
</gene>
<accession>A0A1I5R3I9</accession>
<dbReference type="PROSITE" id="PS51186">
    <property type="entry name" value="GNAT"/>
    <property type="match status" value="1"/>
</dbReference>
<sequence length="159" mass="18359">MLPLIKRKVGETMVRTMTIDDYDEVYALWMSIHGFGIRSIDDTKEGVEMFLKRNPTTSAVDVEDGKIVGAILCGHDGRRACLYHVCVSEKYRMHGIGKKMVEFCCEQLKKEKINKVCLNAFVTNTVGNKFWQKMGWTLRTDLNYYDFALNEDNLTIFNK</sequence>
<dbReference type="GO" id="GO:0016747">
    <property type="term" value="F:acyltransferase activity, transferring groups other than amino-acyl groups"/>
    <property type="evidence" value="ECO:0007669"/>
    <property type="project" value="InterPro"/>
</dbReference>
<dbReference type="SUPFAM" id="SSF55729">
    <property type="entry name" value="Acyl-CoA N-acyltransferases (Nat)"/>
    <property type="match status" value="1"/>
</dbReference>
<protein>
    <submittedName>
        <fullName evidence="2">N-acetylglutamate synthase</fullName>
    </submittedName>
</protein>
<keyword evidence="3" id="KW-1185">Reference proteome</keyword>